<comment type="caution">
    <text evidence="2">The sequence shown here is derived from an EMBL/GenBank/DDBJ whole genome shotgun (WGS) entry which is preliminary data.</text>
</comment>
<name>A0A6G0WFL7_APHCR</name>
<feature type="chain" id="PRO_5026308427" evidence="1">
    <location>
        <begin position="19"/>
        <end position="75"/>
    </location>
</feature>
<dbReference type="EMBL" id="VUJU01008763">
    <property type="protein sequence ID" value="KAF0726203.1"/>
    <property type="molecule type" value="Genomic_DNA"/>
</dbReference>
<evidence type="ECO:0000313" key="2">
    <source>
        <dbReference type="EMBL" id="KAF0726203.1"/>
    </source>
</evidence>
<sequence>MLCVFFFLGLCTRGSVEALGVVSDNKMNVIGALGKSFFELPNSFQKRREKPKKIKEKQEFLRKTSFRPNRFFIWL</sequence>
<evidence type="ECO:0000256" key="1">
    <source>
        <dbReference type="SAM" id="SignalP"/>
    </source>
</evidence>
<keyword evidence="1" id="KW-0732">Signal</keyword>
<keyword evidence="3" id="KW-1185">Reference proteome</keyword>
<reference evidence="2 3" key="1">
    <citation type="submission" date="2019-08" db="EMBL/GenBank/DDBJ databases">
        <title>Whole genome of Aphis craccivora.</title>
        <authorList>
            <person name="Voronova N.V."/>
            <person name="Shulinski R.S."/>
            <person name="Bandarenka Y.V."/>
            <person name="Zhorov D.G."/>
            <person name="Warner D."/>
        </authorList>
    </citation>
    <scope>NUCLEOTIDE SEQUENCE [LARGE SCALE GENOMIC DNA]</scope>
    <source>
        <strain evidence="2">180601</strain>
        <tissue evidence="2">Whole Body</tissue>
    </source>
</reference>
<proteinExistence type="predicted"/>
<dbReference type="Proteomes" id="UP000478052">
    <property type="component" value="Unassembled WGS sequence"/>
</dbReference>
<feature type="signal peptide" evidence="1">
    <location>
        <begin position="1"/>
        <end position="18"/>
    </location>
</feature>
<organism evidence="2 3">
    <name type="scientific">Aphis craccivora</name>
    <name type="common">Cowpea aphid</name>
    <dbReference type="NCBI Taxonomy" id="307492"/>
    <lineage>
        <taxon>Eukaryota</taxon>
        <taxon>Metazoa</taxon>
        <taxon>Ecdysozoa</taxon>
        <taxon>Arthropoda</taxon>
        <taxon>Hexapoda</taxon>
        <taxon>Insecta</taxon>
        <taxon>Pterygota</taxon>
        <taxon>Neoptera</taxon>
        <taxon>Paraneoptera</taxon>
        <taxon>Hemiptera</taxon>
        <taxon>Sternorrhyncha</taxon>
        <taxon>Aphidomorpha</taxon>
        <taxon>Aphidoidea</taxon>
        <taxon>Aphididae</taxon>
        <taxon>Aphidini</taxon>
        <taxon>Aphis</taxon>
        <taxon>Aphis</taxon>
    </lineage>
</organism>
<evidence type="ECO:0000313" key="3">
    <source>
        <dbReference type="Proteomes" id="UP000478052"/>
    </source>
</evidence>
<dbReference type="AlphaFoldDB" id="A0A6G0WFL7"/>
<gene>
    <name evidence="2" type="ORF">FWK35_00023728</name>
</gene>
<protein>
    <submittedName>
        <fullName evidence="2">Uncharacterized protein</fullName>
    </submittedName>
</protein>
<accession>A0A6G0WFL7</accession>